<dbReference type="OrthoDB" id="179394at2"/>
<reference evidence="1 2" key="1">
    <citation type="submission" date="2018-05" db="EMBL/GenBank/DDBJ databases">
        <title>Complete Genome Sequence of Deinococcus sp. strain 17bor-2.</title>
        <authorList>
            <person name="Srinivasan S."/>
        </authorList>
    </citation>
    <scope>NUCLEOTIDE SEQUENCE [LARGE SCALE GENOMIC DNA]</scope>
    <source>
        <strain evidence="1 2">17bor-2</strain>
    </source>
</reference>
<keyword evidence="1" id="KW-0418">Kinase</keyword>
<accession>A0A2Z3JJU3</accession>
<dbReference type="InterPro" id="IPR006748">
    <property type="entry name" value="NH2Glyco/OHUrea_AB-resist_kin"/>
</dbReference>
<keyword evidence="1" id="KW-0808">Transferase</keyword>
<evidence type="ECO:0000313" key="2">
    <source>
        <dbReference type="Proteomes" id="UP000245368"/>
    </source>
</evidence>
<dbReference type="GO" id="GO:0019748">
    <property type="term" value="P:secondary metabolic process"/>
    <property type="evidence" value="ECO:0007669"/>
    <property type="project" value="InterPro"/>
</dbReference>
<dbReference type="RefSeq" id="WP_109825042.1">
    <property type="nucleotide sequence ID" value="NZ_CP029494.1"/>
</dbReference>
<dbReference type="GO" id="GO:0016301">
    <property type="term" value="F:kinase activity"/>
    <property type="evidence" value="ECO:0007669"/>
    <property type="project" value="UniProtKB-KW"/>
</dbReference>
<evidence type="ECO:0000313" key="1">
    <source>
        <dbReference type="EMBL" id="AWN22198.1"/>
    </source>
</evidence>
<dbReference type="EMBL" id="CP029494">
    <property type="protein sequence ID" value="AWN22198.1"/>
    <property type="molecule type" value="Genomic_DNA"/>
</dbReference>
<proteinExistence type="predicted"/>
<dbReference type="KEGG" id="dez:DKM44_02245"/>
<dbReference type="AlphaFoldDB" id="A0A2Z3JJU3"/>
<dbReference type="Proteomes" id="UP000245368">
    <property type="component" value="Chromosome"/>
</dbReference>
<keyword evidence="2" id="KW-1185">Reference proteome</keyword>
<gene>
    <name evidence="1" type="ORF">DKM44_02245</name>
</gene>
<sequence length="271" mass="29929">MFTPYLIRWELSPDGPAIHTHSSDLLPVQYQGQPAMLKVPRSDEERHGGAPMAWWDGDGAAHTYQRDTSTGVLLLERAQGPRDLTRLVHAGSDDHASQILCAVAARLHTPRRTPPPPLVSLDRWFQALTTACPPGGDILHHAASSAQALLATPREVTVLHGDLHHQNILDGEARGWLAIDPKGLLGERCFDFANIFYNPDLDLARQPGRLEHQVDVVSRAANLDPVRLLRWIVAYGGLSATWWIQEGREEDARPVLDVVRIAHAALGRQAD</sequence>
<dbReference type="Pfam" id="PF04655">
    <property type="entry name" value="APH_6_hur"/>
    <property type="match status" value="1"/>
</dbReference>
<dbReference type="GO" id="GO:0016773">
    <property type="term" value="F:phosphotransferase activity, alcohol group as acceptor"/>
    <property type="evidence" value="ECO:0007669"/>
    <property type="project" value="InterPro"/>
</dbReference>
<protein>
    <submittedName>
        <fullName evidence="1">3'-kinase</fullName>
    </submittedName>
</protein>
<dbReference type="InterPro" id="IPR011009">
    <property type="entry name" value="Kinase-like_dom_sf"/>
</dbReference>
<dbReference type="SUPFAM" id="SSF56112">
    <property type="entry name" value="Protein kinase-like (PK-like)"/>
    <property type="match status" value="1"/>
</dbReference>
<name>A0A2Z3JJU3_9DEIO</name>
<organism evidence="1 2">
    <name type="scientific">Deinococcus irradiatisoli</name>
    <dbReference type="NCBI Taxonomy" id="2202254"/>
    <lineage>
        <taxon>Bacteria</taxon>
        <taxon>Thermotogati</taxon>
        <taxon>Deinococcota</taxon>
        <taxon>Deinococci</taxon>
        <taxon>Deinococcales</taxon>
        <taxon>Deinococcaceae</taxon>
        <taxon>Deinococcus</taxon>
    </lineage>
</organism>